<evidence type="ECO:0008006" key="2">
    <source>
        <dbReference type="Google" id="ProtNLM"/>
    </source>
</evidence>
<dbReference type="SUPFAM" id="SSF109854">
    <property type="entry name" value="DinB/YfiT-like putative metalloenzymes"/>
    <property type="match status" value="1"/>
</dbReference>
<dbReference type="Pfam" id="PF04978">
    <property type="entry name" value="MST"/>
    <property type="match status" value="1"/>
</dbReference>
<gene>
    <name evidence="1" type="ORF">NOCA2230065</name>
</gene>
<dbReference type="InterPro" id="IPR034660">
    <property type="entry name" value="DinB/YfiT-like"/>
</dbReference>
<proteinExistence type="predicted"/>
<reference evidence="1" key="1">
    <citation type="submission" date="2015-08" db="EMBL/GenBank/DDBJ databases">
        <authorList>
            <person name="Babu N.S."/>
            <person name="Beckwith C.J."/>
            <person name="Beseler K.G."/>
            <person name="Brison A."/>
            <person name="Carone J.V."/>
            <person name="Caskin T.P."/>
            <person name="Diamond M."/>
            <person name="Durham M.E."/>
            <person name="Foxe J.M."/>
            <person name="Go M."/>
            <person name="Henderson B.A."/>
            <person name="Jones I.B."/>
            <person name="McGettigan J.A."/>
            <person name="Micheletti S.J."/>
            <person name="Nasrallah M.E."/>
            <person name="Ortiz D."/>
            <person name="Piller C.R."/>
            <person name="Privatt S.R."/>
            <person name="Schneider S.L."/>
            <person name="Sharp S."/>
            <person name="Smith T.C."/>
            <person name="Stanton J.D."/>
            <person name="Ullery H.E."/>
            <person name="Wilson R.J."/>
            <person name="Serrano M.G."/>
            <person name="Buck G."/>
            <person name="Lee V."/>
            <person name="Wang Y."/>
            <person name="Carvalho R."/>
            <person name="Voegtly L."/>
            <person name="Shi R."/>
            <person name="Duckworth R."/>
            <person name="Johnson A."/>
            <person name="Loviza R."/>
            <person name="Walstead R."/>
            <person name="Shah Z."/>
            <person name="Kiflezghi M."/>
            <person name="Wade K."/>
            <person name="Ball S.L."/>
            <person name="Bradley K.W."/>
            <person name="Asai D.J."/>
            <person name="Bowman C.A."/>
            <person name="Russell D.A."/>
            <person name="Pope W.H."/>
            <person name="Jacobs-Sera D."/>
            <person name="Hendrix R.W."/>
            <person name="Hatfull G.F."/>
        </authorList>
    </citation>
    <scope>NUCLEOTIDE SEQUENCE</scope>
</reference>
<dbReference type="EMBL" id="CZKA01000016">
    <property type="protein sequence ID" value="CUR55145.1"/>
    <property type="molecule type" value="Genomic_DNA"/>
</dbReference>
<dbReference type="AlphaFoldDB" id="A0A2P2BZG7"/>
<evidence type="ECO:0000313" key="1">
    <source>
        <dbReference type="EMBL" id="CUR55145.1"/>
    </source>
</evidence>
<accession>A0A2P2BZG7</accession>
<protein>
    <recommendedName>
        <fullName evidence="2">Mini-circle protein</fullName>
    </recommendedName>
</protein>
<dbReference type="InterPro" id="IPR007061">
    <property type="entry name" value="MST-like"/>
</dbReference>
<name>A0A2P2BZG7_9ZZZZ</name>
<sequence length="180" mass="20086">MTPMTPIRRTDPPLAVDEATTLTAFLDYHRDTLRLKTADLTQQQLGASLSPSTLTLAGLVKHMALVESSWFSEVFLGEPMMAPFDTADWESDRDWEFTSAPGDAPDELRALFDRAVSRSDAIIRVALDLNGLDGLSAKESRQEKTPFSLRWILVHMIEEYARHNGHADLIRESIDGVTGE</sequence>
<dbReference type="Gene3D" id="1.20.120.450">
    <property type="entry name" value="dinb family like domain"/>
    <property type="match status" value="1"/>
</dbReference>
<organism evidence="1">
    <name type="scientific">metagenome</name>
    <dbReference type="NCBI Taxonomy" id="256318"/>
    <lineage>
        <taxon>unclassified sequences</taxon>
        <taxon>metagenomes</taxon>
    </lineage>
</organism>